<evidence type="ECO:0000313" key="2">
    <source>
        <dbReference type="EMBL" id="NYG22575.1"/>
    </source>
</evidence>
<organism evidence="2 3">
    <name type="scientific">Agromyces hippuratus</name>
    <dbReference type="NCBI Taxonomy" id="286438"/>
    <lineage>
        <taxon>Bacteria</taxon>
        <taxon>Bacillati</taxon>
        <taxon>Actinomycetota</taxon>
        <taxon>Actinomycetes</taxon>
        <taxon>Micrococcales</taxon>
        <taxon>Microbacteriaceae</taxon>
        <taxon>Agromyces</taxon>
    </lineage>
</organism>
<dbReference type="Proteomes" id="UP000549066">
    <property type="component" value="Unassembled WGS sequence"/>
</dbReference>
<dbReference type="EMBL" id="JACCFI010000001">
    <property type="protein sequence ID" value="NYG22575.1"/>
    <property type="molecule type" value="Genomic_DNA"/>
</dbReference>
<dbReference type="InterPro" id="IPR050471">
    <property type="entry name" value="AB_hydrolase"/>
</dbReference>
<protein>
    <submittedName>
        <fullName evidence="2">Pimeloyl-ACP methyl ester carboxylesterase</fullName>
    </submittedName>
</protein>
<proteinExistence type="predicted"/>
<comment type="caution">
    <text evidence="2">The sequence shown here is derived from an EMBL/GenBank/DDBJ whole genome shotgun (WGS) entry which is preliminary data.</text>
</comment>
<dbReference type="RefSeq" id="WP_179552366.1">
    <property type="nucleotide sequence ID" value="NZ_JACCFI010000001.1"/>
</dbReference>
<name>A0A852X9N7_9MICO</name>
<feature type="domain" description="AB hydrolase-1" evidence="1">
    <location>
        <begin position="31"/>
        <end position="263"/>
    </location>
</feature>
<dbReference type="InterPro" id="IPR000073">
    <property type="entry name" value="AB_hydrolase_1"/>
</dbReference>
<dbReference type="PANTHER" id="PTHR43433">
    <property type="entry name" value="HYDROLASE, ALPHA/BETA FOLD FAMILY PROTEIN"/>
    <property type="match status" value="1"/>
</dbReference>
<accession>A0A852X9N7</accession>
<dbReference type="InterPro" id="IPR029058">
    <property type="entry name" value="AB_hydrolase_fold"/>
</dbReference>
<sequence>MALTELDVPLRDGGSLHAFDTGADPSSPLTLVWHHGSPQTGAPLEPLLEAASARGIRLVSYGRPSYGGSTPRPGRDVASAAADVAAIADVLGLERFAVMGASGGGPHALACAALLPERVTGAVTLAGIAPRTTAYDWFAGMASPGGLQAAVEGRAARAAFAETEESDPSQFLPVDWAALDERWATLGADSARAGEAGPDGLIDDDVAFAAPWDFDLGSIGAPVLLVQGEGDRVVPAKHASWLLAHIPRASLWMRLDDGHVSVLDVVPDAMDWLLERS</sequence>
<dbReference type="Pfam" id="PF00561">
    <property type="entry name" value="Abhydrolase_1"/>
    <property type="match status" value="1"/>
</dbReference>
<dbReference type="GO" id="GO:0003824">
    <property type="term" value="F:catalytic activity"/>
    <property type="evidence" value="ECO:0007669"/>
    <property type="project" value="UniProtKB-ARBA"/>
</dbReference>
<dbReference type="SUPFAM" id="SSF53474">
    <property type="entry name" value="alpha/beta-Hydrolases"/>
    <property type="match status" value="1"/>
</dbReference>
<dbReference type="Gene3D" id="3.40.50.1820">
    <property type="entry name" value="alpha/beta hydrolase"/>
    <property type="match status" value="1"/>
</dbReference>
<evidence type="ECO:0000313" key="3">
    <source>
        <dbReference type="Proteomes" id="UP000549066"/>
    </source>
</evidence>
<keyword evidence="3" id="KW-1185">Reference proteome</keyword>
<reference evidence="2 3" key="1">
    <citation type="submission" date="2020-07" db="EMBL/GenBank/DDBJ databases">
        <title>Sequencing the genomes of 1000 actinobacteria strains.</title>
        <authorList>
            <person name="Klenk H.-P."/>
        </authorList>
    </citation>
    <scope>NUCLEOTIDE SEQUENCE [LARGE SCALE GENOMIC DNA]</scope>
    <source>
        <strain evidence="2 3">DSM 8598</strain>
    </source>
</reference>
<evidence type="ECO:0000259" key="1">
    <source>
        <dbReference type="Pfam" id="PF00561"/>
    </source>
</evidence>
<dbReference type="PANTHER" id="PTHR43433:SF5">
    <property type="entry name" value="AB HYDROLASE-1 DOMAIN-CONTAINING PROTEIN"/>
    <property type="match status" value="1"/>
</dbReference>
<dbReference type="AlphaFoldDB" id="A0A852X9N7"/>
<gene>
    <name evidence="2" type="ORF">BJY17_003322</name>
</gene>
<dbReference type="PRINTS" id="PR00111">
    <property type="entry name" value="ABHYDROLASE"/>
</dbReference>